<dbReference type="EMBL" id="MFCX01000020">
    <property type="protein sequence ID" value="OGE25858.1"/>
    <property type="molecule type" value="Genomic_DNA"/>
</dbReference>
<dbReference type="Proteomes" id="UP000177042">
    <property type="component" value="Unassembled WGS sequence"/>
</dbReference>
<sequence>MSKLNQQGIAHILIVVILLAGVVGGLVLIKNPAIFQPRAYDRSLSGPVSGPVTTFSNLNATLTQNSANFNFNYSNSAETLYKVHLSKTANFSSGVWWNFVTGSTSSLVNSNPASTWSDYACGKTYYWRVEAVWTGKVLSSIQGPVTVNCTAASPTPTTTPTPVSSSITVNLTPPSGSLTPYGSASITVNVTSRVSSGGYTDIRGKVSGMFTNMQPSRTYDIWFVSARGYTPVGARITTNSSGAATFRDVSFSEREDNSARVGFIRVAYAFDSNNPAPNGCSQYLPCLQSSFSFPQ</sequence>
<evidence type="ECO:0000313" key="3">
    <source>
        <dbReference type="Proteomes" id="UP000177042"/>
    </source>
</evidence>
<evidence type="ECO:0000256" key="1">
    <source>
        <dbReference type="SAM" id="Phobius"/>
    </source>
</evidence>
<dbReference type="InterPro" id="IPR013783">
    <property type="entry name" value="Ig-like_fold"/>
</dbReference>
<comment type="caution">
    <text evidence="2">The sequence shown here is derived from an EMBL/GenBank/DDBJ whole genome shotgun (WGS) entry which is preliminary data.</text>
</comment>
<name>A0A1F5JB90_9BACT</name>
<gene>
    <name evidence="2" type="ORF">A3C26_01930</name>
</gene>
<proteinExistence type="predicted"/>
<reference evidence="2 3" key="1">
    <citation type="journal article" date="2016" name="Nat. Commun.">
        <title>Thousands of microbial genomes shed light on interconnected biogeochemical processes in an aquifer system.</title>
        <authorList>
            <person name="Anantharaman K."/>
            <person name="Brown C.T."/>
            <person name="Hug L.A."/>
            <person name="Sharon I."/>
            <person name="Castelle C.J."/>
            <person name="Probst A.J."/>
            <person name="Thomas B.C."/>
            <person name="Singh A."/>
            <person name="Wilkins M.J."/>
            <person name="Karaoz U."/>
            <person name="Brodie E.L."/>
            <person name="Williams K.H."/>
            <person name="Hubbard S.S."/>
            <person name="Banfield J.F."/>
        </authorList>
    </citation>
    <scope>NUCLEOTIDE SEQUENCE [LARGE SCALE GENOMIC DNA]</scope>
</reference>
<keyword evidence="1" id="KW-0472">Membrane</keyword>
<protein>
    <submittedName>
        <fullName evidence="2">Uncharacterized protein</fullName>
    </submittedName>
</protein>
<dbReference type="AlphaFoldDB" id="A0A1F5JB90"/>
<feature type="transmembrane region" description="Helical" evidence="1">
    <location>
        <begin position="12"/>
        <end position="29"/>
    </location>
</feature>
<dbReference type="Gene3D" id="2.60.40.10">
    <property type="entry name" value="Immunoglobulins"/>
    <property type="match status" value="1"/>
</dbReference>
<organism evidence="2 3">
    <name type="scientific">Candidatus Daviesbacteria bacterium RIFCSPHIGHO2_02_FULL_39_12</name>
    <dbReference type="NCBI Taxonomy" id="1797770"/>
    <lineage>
        <taxon>Bacteria</taxon>
        <taxon>Candidatus Daviesiibacteriota</taxon>
    </lineage>
</organism>
<keyword evidence="1" id="KW-0812">Transmembrane</keyword>
<keyword evidence="1" id="KW-1133">Transmembrane helix</keyword>
<accession>A0A1F5JB90</accession>
<evidence type="ECO:0000313" key="2">
    <source>
        <dbReference type="EMBL" id="OGE25858.1"/>
    </source>
</evidence>